<dbReference type="GO" id="GO:0003677">
    <property type="term" value="F:DNA binding"/>
    <property type="evidence" value="ECO:0007669"/>
    <property type="project" value="UniProtKB-KW"/>
</dbReference>
<evidence type="ECO:0000256" key="1">
    <source>
        <dbReference type="ARBA" id="ARBA00023125"/>
    </source>
</evidence>
<protein>
    <recommendedName>
        <fullName evidence="5">BHLH domain-containing protein</fullName>
    </recommendedName>
</protein>
<dbReference type="Proteomes" id="UP000094112">
    <property type="component" value="Unassembled WGS sequence"/>
</dbReference>
<dbReference type="Gene3D" id="4.10.280.10">
    <property type="entry name" value="Helix-loop-helix DNA-binding domain"/>
    <property type="match status" value="1"/>
</dbReference>
<sequence>GTEEWHRIRKDNHKEVERRRRENINTGIKELASLLPTQDSNKSQILQRAIEYIKRLKENENNNIEKWTLEKLLTDQAVAELTASNEKLKAELERAYREVEHWKKVSVGKK</sequence>
<organism evidence="6 7">
    <name type="scientific">Wickerhamomyces anomalus (strain ATCC 58044 / CBS 1984 / NCYC 433 / NRRL Y-366-8)</name>
    <name type="common">Yeast</name>
    <name type="synonym">Hansenula anomala</name>
    <dbReference type="NCBI Taxonomy" id="683960"/>
    <lineage>
        <taxon>Eukaryota</taxon>
        <taxon>Fungi</taxon>
        <taxon>Dikarya</taxon>
        <taxon>Ascomycota</taxon>
        <taxon>Saccharomycotina</taxon>
        <taxon>Saccharomycetes</taxon>
        <taxon>Phaffomycetales</taxon>
        <taxon>Wickerhamomycetaceae</taxon>
        <taxon>Wickerhamomyces</taxon>
    </lineage>
</organism>
<dbReference type="RefSeq" id="XP_019037599.1">
    <property type="nucleotide sequence ID" value="XM_019182134.1"/>
</dbReference>
<dbReference type="SMART" id="SM00353">
    <property type="entry name" value="HLH"/>
    <property type="match status" value="1"/>
</dbReference>
<proteinExistence type="predicted"/>
<dbReference type="InterPro" id="IPR011598">
    <property type="entry name" value="bHLH_dom"/>
</dbReference>
<name>A0A1E3P0C4_WICAA</name>
<keyword evidence="2" id="KW-0539">Nucleus</keyword>
<evidence type="ECO:0000256" key="4">
    <source>
        <dbReference type="SAM" id="MobiDB-lite"/>
    </source>
</evidence>
<reference evidence="6 7" key="1">
    <citation type="journal article" date="2016" name="Proc. Natl. Acad. Sci. U.S.A.">
        <title>Comparative genomics of biotechnologically important yeasts.</title>
        <authorList>
            <person name="Riley R."/>
            <person name="Haridas S."/>
            <person name="Wolfe K.H."/>
            <person name="Lopes M.R."/>
            <person name="Hittinger C.T."/>
            <person name="Goeker M."/>
            <person name="Salamov A.A."/>
            <person name="Wisecaver J.H."/>
            <person name="Long T.M."/>
            <person name="Calvey C.H."/>
            <person name="Aerts A.L."/>
            <person name="Barry K.W."/>
            <person name="Choi C."/>
            <person name="Clum A."/>
            <person name="Coughlan A.Y."/>
            <person name="Deshpande S."/>
            <person name="Douglass A.P."/>
            <person name="Hanson S.J."/>
            <person name="Klenk H.-P."/>
            <person name="LaButti K.M."/>
            <person name="Lapidus A."/>
            <person name="Lindquist E.A."/>
            <person name="Lipzen A.M."/>
            <person name="Meier-Kolthoff J.P."/>
            <person name="Ohm R.A."/>
            <person name="Otillar R.P."/>
            <person name="Pangilinan J.L."/>
            <person name="Peng Y."/>
            <person name="Rokas A."/>
            <person name="Rosa C.A."/>
            <person name="Scheuner C."/>
            <person name="Sibirny A.A."/>
            <person name="Slot J.C."/>
            <person name="Stielow J.B."/>
            <person name="Sun H."/>
            <person name="Kurtzman C.P."/>
            <person name="Blackwell M."/>
            <person name="Grigoriev I.V."/>
            <person name="Jeffries T.W."/>
        </authorList>
    </citation>
    <scope>NUCLEOTIDE SEQUENCE [LARGE SCALE GENOMIC DNA]</scope>
    <source>
        <strain evidence="7">ATCC 58044 / CBS 1984 / NCYC 433 / NRRL Y-366-8</strain>
    </source>
</reference>
<evidence type="ECO:0000256" key="3">
    <source>
        <dbReference type="SAM" id="Coils"/>
    </source>
</evidence>
<feature type="non-terminal residue" evidence="6">
    <location>
        <position position="1"/>
    </location>
</feature>
<keyword evidence="3" id="KW-0175">Coiled coil</keyword>
<dbReference type="GO" id="GO:0046983">
    <property type="term" value="F:protein dimerization activity"/>
    <property type="evidence" value="ECO:0007669"/>
    <property type="project" value="InterPro"/>
</dbReference>
<dbReference type="CDD" id="cd11398">
    <property type="entry name" value="bHLHzip_scCBP1"/>
    <property type="match status" value="1"/>
</dbReference>
<dbReference type="GeneID" id="30199380"/>
<evidence type="ECO:0000256" key="2">
    <source>
        <dbReference type="ARBA" id="ARBA00023242"/>
    </source>
</evidence>
<dbReference type="GO" id="GO:0003700">
    <property type="term" value="F:DNA-binding transcription factor activity"/>
    <property type="evidence" value="ECO:0007669"/>
    <property type="project" value="InterPro"/>
</dbReference>
<keyword evidence="1" id="KW-0238">DNA-binding</keyword>
<dbReference type="InterPro" id="IPR036638">
    <property type="entry name" value="HLH_DNA-bd_sf"/>
</dbReference>
<evidence type="ECO:0000313" key="6">
    <source>
        <dbReference type="EMBL" id="ODQ58392.1"/>
    </source>
</evidence>
<dbReference type="PANTHER" id="PTHR47787:SF1">
    <property type="entry name" value="CENTROMERE-BINDING PROTEIN 1"/>
    <property type="match status" value="1"/>
</dbReference>
<feature type="region of interest" description="Disordered" evidence="4">
    <location>
        <begin position="1"/>
        <end position="21"/>
    </location>
</feature>
<evidence type="ECO:0000313" key="7">
    <source>
        <dbReference type="Proteomes" id="UP000094112"/>
    </source>
</evidence>
<keyword evidence="7" id="KW-1185">Reference proteome</keyword>
<feature type="domain" description="BHLH" evidence="5">
    <location>
        <begin position="8"/>
        <end position="56"/>
    </location>
</feature>
<dbReference type="PROSITE" id="PS50888">
    <property type="entry name" value="BHLH"/>
    <property type="match status" value="1"/>
</dbReference>
<accession>A0A1E3P0C4</accession>
<dbReference type="SUPFAM" id="SSF47459">
    <property type="entry name" value="HLH, helix-loop-helix DNA-binding domain"/>
    <property type="match status" value="1"/>
</dbReference>
<gene>
    <name evidence="6" type="ORF">WICANDRAFT_33960</name>
</gene>
<dbReference type="STRING" id="683960.A0A1E3P0C4"/>
<dbReference type="InterPro" id="IPR047206">
    <property type="entry name" value="bHLHzip_scCBP1-like"/>
</dbReference>
<dbReference type="AlphaFoldDB" id="A0A1E3P0C4"/>
<dbReference type="GO" id="GO:0005634">
    <property type="term" value="C:nucleus"/>
    <property type="evidence" value="ECO:0007669"/>
    <property type="project" value="TreeGrafter"/>
</dbReference>
<dbReference type="EMBL" id="KV454212">
    <property type="protein sequence ID" value="ODQ58392.1"/>
    <property type="molecule type" value="Genomic_DNA"/>
</dbReference>
<feature type="coiled-coil region" evidence="3">
    <location>
        <begin position="78"/>
        <end position="105"/>
    </location>
</feature>
<dbReference type="PANTHER" id="PTHR47787">
    <property type="entry name" value="CENTROMERE-BINDING PROTEIN 1"/>
    <property type="match status" value="1"/>
</dbReference>
<dbReference type="Pfam" id="PF00010">
    <property type="entry name" value="HLH"/>
    <property type="match status" value="1"/>
</dbReference>
<evidence type="ECO:0000259" key="5">
    <source>
        <dbReference type="PROSITE" id="PS50888"/>
    </source>
</evidence>
<dbReference type="OrthoDB" id="71302at2759"/>